<keyword evidence="2" id="KW-1185">Reference proteome</keyword>
<name>A0A9Q3BB23_9BASI</name>
<protein>
    <submittedName>
        <fullName evidence="1">Uncharacterized protein</fullName>
    </submittedName>
</protein>
<accession>A0A9Q3BB23</accession>
<organism evidence="1 2">
    <name type="scientific">Austropuccinia psidii MF-1</name>
    <dbReference type="NCBI Taxonomy" id="1389203"/>
    <lineage>
        <taxon>Eukaryota</taxon>
        <taxon>Fungi</taxon>
        <taxon>Dikarya</taxon>
        <taxon>Basidiomycota</taxon>
        <taxon>Pucciniomycotina</taxon>
        <taxon>Pucciniomycetes</taxon>
        <taxon>Pucciniales</taxon>
        <taxon>Sphaerophragmiaceae</taxon>
        <taxon>Austropuccinia</taxon>
    </lineage>
</organism>
<dbReference type="Proteomes" id="UP000765509">
    <property type="component" value="Unassembled WGS sequence"/>
</dbReference>
<evidence type="ECO:0000313" key="1">
    <source>
        <dbReference type="EMBL" id="MBW0461999.1"/>
    </source>
</evidence>
<comment type="caution">
    <text evidence="1">The sequence shown here is derived from an EMBL/GenBank/DDBJ whole genome shotgun (WGS) entry which is preliminary data.</text>
</comment>
<sequence>MIRRFCAYVLELKDSDYFSHYWCTIIPALELAYQTSVHSSTGKTPVMLEKEWNPKLSEDTLRKNSIDIFPTAFSFNIMLCKVKHHAKQRMNSPFNYEKQKWERIIKYQTSN</sequence>
<evidence type="ECO:0000313" key="2">
    <source>
        <dbReference type="Proteomes" id="UP000765509"/>
    </source>
</evidence>
<reference evidence="1" key="1">
    <citation type="submission" date="2021-03" db="EMBL/GenBank/DDBJ databases">
        <title>Draft genome sequence of rust myrtle Austropuccinia psidii MF-1, a brazilian biotype.</title>
        <authorList>
            <person name="Quecine M.C."/>
            <person name="Pachon D.M.R."/>
            <person name="Bonatelli M.L."/>
            <person name="Correr F.H."/>
            <person name="Franceschini L.M."/>
            <person name="Leite T.F."/>
            <person name="Margarido G.R.A."/>
            <person name="Almeida C.A."/>
            <person name="Ferrarezi J.A."/>
            <person name="Labate C.A."/>
        </authorList>
    </citation>
    <scope>NUCLEOTIDE SEQUENCE</scope>
    <source>
        <strain evidence="1">MF-1</strain>
    </source>
</reference>
<dbReference type="AlphaFoldDB" id="A0A9Q3BB23"/>
<gene>
    <name evidence="1" type="ORF">O181_001714</name>
</gene>
<proteinExistence type="predicted"/>
<dbReference type="EMBL" id="AVOT02000257">
    <property type="protein sequence ID" value="MBW0461999.1"/>
    <property type="molecule type" value="Genomic_DNA"/>
</dbReference>